<dbReference type="AlphaFoldDB" id="A0AAQ3LXH2"/>
<evidence type="ECO:0000256" key="1">
    <source>
        <dbReference type="SAM" id="MobiDB-lite"/>
    </source>
</evidence>
<evidence type="ECO:0000313" key="3">
    <source>
        <dbReference type="Proteomes" id="UP001303373"/>
    </source>
</evidence>
<protein>
    <submittedName>
        <fullName evidence="2">Uncharacterized protein</fullName>
    </submittedName>
</protein>
<feature type="compositionally biased region" description="Low complexity" evidence="1">
    <location>
        <begin position="45"/>
        <end position="60"/>
    </location>
</feature>
<name>A0AAQ3LXH2_9PEZI</name>
<reference evidence="2 3" key="1">
    <citation type="submission" date="2023-11" db="EMBL/GenBank/DDBJ databases">
        <title>An acidophilic fungus is an integral part of prey digestion in a carnivorous sundew plant.</title>
        <authorList>
            <person name="Tsai I.J."/>
        </authorList>
    </citation>
    <scope>NUCLEOTIDE SEQUENCE [LARGE SCALE GENOMIC DNA]</scope>
    <source>
        <strain evidence="2">169a</strain>
    </source>
</reference>
<dbReference type="EMBL" id="CP138580">
    <property type="protein sequence ID" value="WPG97791.1"/>
    <property type="molecule type" value="Genomic_DNA"/>
</dbReference>
<keyword evidence="3" id="KW-1185">Reference proteome</keyword>
<sequence length="361" mass="40033">MSVFTAFSIFHTAHDLSGEAIFSVRGKRHGSKAEKWNTGKRRGVSRNGSSKSTRSSTAPSVASSRTKELVSRTQLRRNRELSRLEELPAEIIQAMFEFSANPSLALVSPILAKQLSSHHVYHQITTRVLSPVLGHKDTRANETELSAAIRLLNSKFMTWTFFRSWVDQQVLKLNINRNEINRVDEYDDDNLRHRRLWSLLQPSPGLVPPAKLLRGPWSTGKVRFLNVFAPAIENIMEANPVLGEVAYEGLAHAVAQQSLPAVRALTGMGLRVTTELVQQAVIDDGCDHLIVLHLFHSAGTDHESVGTASSDIDYLDPGLWSWADRARANGDSKGEWLMDLLRALARYGSKGSKCCGINSTS</sequence>
<feature type="region of interest" description="Disordered" evidence="1">
    <location>
        <begin position="31"/>
        <end position="72"/>
    </location>
</feature>
<accession>A0AAQ3LXH2</accession>
<proteinExistence type="predicted"/>
<gene>
    <name evidence="2" type="ORF">R9X50_00057200</name>
</gene>
<organism evidence="2 3">
    <name type="scientific">Acrodontium crateriforme</name>
    <dbReference type="NCBI Taxonomy" id="150365"/>
    <lineage>
        <taxon>Eukaryota</taxon>
        <taxon>Fungi</taxon>
        <taxon>Dikarya</taxon>
        <taxon>Ascomycota</taxon>
        <taxon>Pezizomycotina</taxon>
        <taxon>Dothideomycetes</taxon>
        <taxon>Dothideomycetidae</taxon>
        <taxon>Mycosphaerellales</taxon>
        <taxon>Teratosphaeriaceae</taxon>
        <taxon>Acrodontium</taxon>
    </lineage>
</organism>
<dbReference type="Proteomes" id="UP001303373">
    <property type="component" value="Chromosome 1"/>
</dbReference>
<evidence type="ECO:0000313" key="2">
    <source>
        <dbReference type="EMBL" id="WPG97791.1"/>
    </source>
</evidence>